<dbReference type="GO" id="GO:0030170">
    <property type="term" value="F:pyridoxal phosphate binding"/>
    <property type="evidence" value="ECO:0007669"/>
    <property type="project" value="TreeGrafter"/>
</dbReference>
<dbReference type="InterPro" id="IPR049943">
    <property type="entry name" value="Ser_HO-MeTrfase-like"/>
</dbReference>
<dbReference type="GO" id="GO:0019264">
    <property type="term" value="P:glycine biosynthetic process from serine"/>
    <property type="evidence" value="ECO:0007669"/>
    <property type="project" value="TreeGrafter"/>
</dbReference>
<keyword evidence="5" id="KW-0489">Methyltransferase</keyword>
<dbReference type="PANTHER" id="PTHR11680:SF28">
    <property type="entry name" value="SERINE HYDROXYMETHYLTRANSFERASE, MITOCHONDRIAL"/>
    <property type="match status" value="1"/>
</dbReference>
<dbReference type="SUPFAM" id="SSF53383">
    <property type="entry name" value="PLP-dependent transferases"/>
    <property type="match status" value="1"/>
</dbReference>
<keyword evidence="5" id="KW-0808">Transferase</keyword>
<dbReference type="Gene3D" id="3.40.640.10">
    <property type="entry name" value="Type I PLP-dependent aspartate aminotransferase-like (Major domain)"/>
    <property type="match status" value="1"/>
</dbReference>
<evidence type="ECO:0000259" key="4">
    <source>
        <dbReference type="Pfam" id="PF00464"/>
    </source>
</evidence>
<comment type="catalytic activity">
    <reaction evidence="1">
        <text>(6R)-5,10-methylene-5,6,7,8-tetrahydrofolate + glycine + H2O = (6S)-5,6,7,8-tetrahydrofolate + L-serine</text>
        <dbReference type="Rhea" id="RHEA:15481"/>
        <dbReference type="ChEBI" id="CHEBI:15377"/>
        <dbReference type="ChEBI" id="CHEBI:15636"/>
        <dbReference type="ChEBI" id="CHEBI:33384"/>
        <dbReference type="ChEBI" id="CHEBI:57305"/>
        <dbReference type="ChEBI" id="CHEBI:57453"/>
        <dbReference type="EC" id="2.1.2.1"/>
    </reaction>
</comment>
<evidence type="ECO:0000313" key="6">
    <source>
        <dbReference type="Proteomes" id="UP000245207"/>
    </source>
</evidence>
<evidence type="ECO:0000256" key="2">
    <source>
        <dbReference type="ARBA" id="ARBA00001933"/>
    </source>
</evidence>
<dbReference type="GO" id="GO:0004372">
    <property type="term" value="F:glycine hydroxymethyltransferase activity"/>
    <property type="evidence" value="ECO:0007669"/>
    <property type="project" value="UniProtKB-EC"/>
</dbReference>
<dbReference type="STRING" id="35608.A0A2U1KJ91"/>
<proteinExistence type="predicted"/>
<dbReference type="UniPathway" id="UPA00193"/>
<dbReference type="GO" id="GO:0035999">
    <property type="term" value="P:tetrahydrofolate interconversion"/>
    <property type="evidence" value="ECO:0007669"/>
    <property type="project" value="UniProtKB-UniPathway"/>
</dbReference>
<dbReference type="Proteomes" id="UP000245207">
    <property type="component" value="Unassembled WGS sequence"/>
</dbReference>
<dbReference type="InterPro" id="IPR015421">
    <property type="entry name" value="PyrdxlP-dep_Trfase_major"/>
</dbReference>
<dbReference type="AlphaFoldDB" id="A0A2U1KJ91"/>
<dbReference type="InterPro" id="IPR015424">
    <property type="entry name" value="PyrdxlP-dep_Trfase"/>
</dbReference>
<gene>
    <name evidence="5" type="ORF">CTI12_AA596400</name>
</gene>
<keyword evidence="6" id="KW-1185">Reference proteome</keyword>
<organism evidence="5 6">
    <name type="scientific">Artemisia annua</name>
    <name type="common">Sweet wormwood</name>
    <dbReference type="NCBI Taxonomy" id="35608"/>
    <lineage>
        <taxon>Eukaryota</taxon>
        <taxon>Viridiplantae</taxon>
        <taxon>Streptophyta</taxon>
        <taxon>Embryophyta</taxon>
        <taxon>Tracheophyta</taxon>
        <taxon>Spermatophyta</taxon>
        <taxon>Magnoliopsida</taxon>
        <taxon>eudicotyledons</taxon>
        <taxon>Gunneridae</taxon>
        <taxon>Pentapetalae</taxon>
        <taxon>asterids</taxon>
        <taxon>campanulids</taxon>
        <taxon>Asterales</taxon>
        <taxon>Asteraceae</taxon>
        <taxon>Asteroideae</taxon>
        <taxon>Anthemideae</taxon>
        <taxon>Artemisiinae</taxon>
        <taxon>Artemisia</taxon>
    </lineage>
</organism>
<protein>
    <submittedName>
        <fullName evidence="5">Serine hydroxymethyltransferase, mitochondrial</fullName>
    </submittedName>
</protein>
<evidence type="ECO:0000256" key="3">
    <source>
        <dbReference type="ARBA" id="ARBA00022898"/>
    </source>
</evidence>
<evidence type="ECO:0000313" key="5">
    <source>
        <dbReference type="EMBL" id="PWA36802.1"/>
    </source>
</evidence>
<dbReference type="GO" id="GO:0032259">
    <property type="term" value="P:methylation"/>
    <property type="evidence" value="ECO:0007669"/>
    <property type="project" value="UniProtKB-KW"/>
</dbReference>
<dbReference type="InterPro" id="IPR039429">
    <property type="entry name" value="SHMT-like_dom"/>
</dbReference>
<reference evidence="5 6" key="1">
    <citation type="journal article" date="2018" name="Mol. Plant">
        <title>The genome of Artemisia annua provides insight into the evolution of Asteraceae family and artemisinin biosynthesis.</title>
        <authorList>
            <person name="Shen Q."/>
            <person name="Zhang L."/>
            <person name="Liao Z."/>
            <person name="Wang S."/>
            <person name="Yan T."/>
            <person name="Shi P."/>
            <person name="Liu M."/>
            <person name="Fu X."/>
            <person name="Pan Q."/>
            <person name="Wang Y."/>
            <person name="Lv Z."/>
            <person name="Lu X."/>
            <person name="Zhang F."/>
            <person name="Jiang W."/>
            <person name="Ma Y."/>
            <person name="Chen M."/>
            <person name="Hao X."/>
            <person name="Li L."/>
            <person name="Tang Y."/>
            <person name="Lv G."/>
            <person name="Zhou Y."/>
            <person name="Sun X."/>
            <person name="Brodelius P.E."/>
            <person name="Rose J.K.C."/>
            <person name="Tang K."/>
        </authorList>
    </citation>
    <scope>NUCLEOTIDE SEQUENCE [LARGE SCALE GENOMIC DNA]</scope>
    <source>
        <strain evidence="6">cv. Huhao1</strain>
        <tissue evidence="5">Leaf</tissue>
    </source>
</reference>
<comment type="caution">
    <text evidence="5">The sequence shown here is derived from an EMBL/GenBank/DDBJ whole genome shotgun (WGS) entry which is preliminary data.</text>
</comment>
<dbReference type="GO" id="GO:0008168">
    <property type="term" value="F:methyltransferase activity"/>
    <property type="evidence" value="ECO:0007669"/>
    <property type="project" value="UniProtKB-KW"/>
</dbReference>
<sequence>MNFIDEKKWPKQLNAPLEVVDPEIADVIGHEKACQCKIVCPSMIQLKPRCKYFLPLGLLTWQKCCVKSVLWKPFLWIQQNGEPLSGSPAKFQVYNALLKVHDKIMALDLPHDGHLSHGYHVLNHPFILI</sequence>
<evidence type="ECO:0000256" key="1">
    <source>
        <dbReference type="ARBA" id="ARBA00001528"/>
    </source>
</evidence>
<dbReference type="GO" id="GO:0005739">
    <property type="term" value="C:mitochondrion"/>
    <property type="evidence" value="ECO:0007669"/>
    <property type="project" value="TreeGrafter"/>
</dbReference>
<dbReference type="EMBL" id="PKPP01017636">
    <property type="protein sequence ID" value="PWA36802.1"/>
    <property type="molecule type" value="Genomic_DNA"/>
</dbReference>
<feature type="domain" description="Serine hydroxymethyltransferase-like" evidence="4">
    <location>
        <begin position="71"/>
        <end position="122"/>
    </location>
</feature>
<comment type="cofactor">
    <cofactor evidence="2">
        <name>pyridoxal 5'-phosphate</name>
        <dbReference type="ChEBI" id="CHEBI:597326"/>
    </cofactor>
</comment>
<keyword evidence="3" id="KW-0663">Pyridoxal phosphate</keyword>
<name>A0A2U1KJ91_ARTAN</name>
<dbReference type="OrthoDB" id="10265628at2759"/>
<accession>A0A2U1KJ91</accession>
<dbReference type="PANTHER" id="PTHR11680">
    <property type="entry name" value="SERINE HYDROXYMETHYLTRANSFERASE"/>
    <property type="match status" value="1"/>
</dbReference>
<dbReference type="Pfam" id="PF00464">
    <property type="entry name" value="SHMT"/>
    <property type="match status" value="1"/>
</dbReference>